<keyword evidence="3" id="KW-1185">Reference proteome</keyword>
<feature type="compositionally biased region" description="Polar residues" evidence="1">
    <location>
        <begin position="13"/>
        <end position="27"/>
    </location>
</feature>
<protein>
    <submittedName>
        <fullName evidence="2">Uncharacterized protein</fullName>
    </submittedName>
</protein>
<feature type="compositionally biased region" description="Polar residues" evidence="1">
    <location>
        <begin position="40"/>
        <end position="49"/>
    </location>
</feature>
<evidence type="ECO:0000313" key="2">
    <source>
        <dbReference type="EMBL" id="KIJ25896.1"/>
    </source>
</evidence>
<sequence>MAHKKKTNDKVPTGTSDAINSGSTTTVIGEKDPTLDPGKDSNQVVSTTSEMNIPCPMTWKTCANNMLTKTANKLDSSENTPKTANPHRGDRDLPPAEKSPVLPEPNNVDEESMNNQCNIDLELISSAHPVDPEVWAKLMAKTAILEWLYADNAPTDHLNPAAAAATRGTCMEYEQLLRLSKAGLLNDNNPHD</sequence>
<organism evidence="2 3">
    <name type="scientific">Sphaerobolus stellatus (strain SS14)</name>
    <dbReference type="NCBI Taxonomy" id="990650"/>
    <lineage>
        <taxon>Eukaryota</taxon>
        <taxon>Fungi</taxon>
        <taxon>Dikarya</taxon>
        <taxon>Basidiomycota</taxon>
        <taxon>Agaricomycotina</taxon>
        <taxon>Agaricomycetes</taxon>
        <taxon>Phallomycetidae</taxon>
        <taxon>Geastrales</taxon>
        <taxon>Sphaerobolaceae</taxon>
        <taxon>Sphaerobolus</taxon>
    </lineage>
</organism>
<feature type="compositionally biased region" description="Polar residues" evidence="1">
    <location>
        <begin position="70"/>
        <end position="83"/>
    </location>
</feature>
<proteinExistence type="predicted"/>
<gene>
    <name evidence="2" type="ORF">M422DRAFT_273082</name>
</gene>
<dbReference type="Proteomes" id="UP000054279">
    <property type="component" value="Unassembled WGS sequence"/>
</dbReference>
<evidence type="ECO:0000313" key="3">
    <source>
        <dbReference type="Proteomes" id="UP000054279"/>
    </source>
</evidence>
<dbReference type="AlphaFoldDB" id="A0A0C9UKH7"/>
<dbReference type="EMBL" id="KN837393">
    <property type="protein sequence ID" value="KIJ25896.1"/>
    <property type="molecule type" value="Genomic_DNA"/>
</dbReference>
<accession>A0A0C9UKH7</accession>
<name>A0A0C9UKH7_SPHS4</name>
<feature type="compositionally biased region" description="Basic and acidic residues" evidence="1">
    <location>
        <begin position="29"/>
        <end position="39"/>
    </location>
</feature>
<feature type="region of interest" description="Disordered" evidence="1">
    <location>
        <begin position="70"/>
        <end position="112"/>
    </location>
</feature>
<evidence type="ECO:0000256" key="1">
    <source>
        <dbReference type="SAM" id="MobiDB-lite"/>
    </source>
</evidence>
<dbReference type="HOGENOM" id="CLU_012886_6_0_1"/>
<reference evidence="2 3" key="1">
    <citation type="submission" date="2014-06" db="EMBL/GenBank/DDBJ databases">
        <title>Evolutionary Origins and Diversification of the Mycorrhizal Mutualists.</title>
        <authorList>
            <consortium name="DOE Joint Genome Institute"/>
            <consortium name="Mycorrhizal Genomics Consortium"/>
            <person name="Kohler A."/>
            <person name="Kuo A."/>
            <person name="Nagy L.G."/>
            <person name="Floudas D."/>
            <person name="Copeland A."/>
            <person name="Barry K.W."/>
            <person name="Cichocki N."/>
            <person name="Veneault-Fourrey C."/>
            <person name="LaButti K."/>
            <person name="Lindquist E.A."/>
            <person name="Lipzen A."/>
            <person name="Lundell T."/>
            <person name="Morin E."/>
            <person name="Murat C."/>
            <person name="Riley R."/>
            <person name="Ohm R."/>
            <person name="Sun H."/>
            <person name="Tunlid A."/>
            <person name="Henrissat B."/>
            <person name="Grigoriev I.V."/>
            <person name="Hibbett D.S."/>
            <person name="Martin F."/>
        </authorList>
    </citation>
    <scope>NUCLEOTIDE SEQUENCE [LARGE SCALE GENOMIC DNA]</scope>
    <source>
        <strain evidence="2 3">SS14</strain>
    </source>
</reference>
<feature type="region of interest" description="Disordered" evidence="1">
    <location>
        <begin position="1"/>
        <end position="49"/>
    </location>
</feature>